<sequence>MTTQLDTAADVRADYLRKGFLGQVGFGRSPCLLVVDLTNGFTDPSSPLGSELSDVIAANNELLAVARERGIPVIFSIVRYDHPREAGVWLRKVPALGILKTGSGTEDVDARLAPRPDEQILVKKFGSCFFGTTLASQLTSQGIDTVIVTGVSTSGCVRATVVDAVQHGFRAIVPREAVGDRARAPHEANLFDMQAKYADVLELARVKDYLQTVPR</sequence>
<keyword evidence="4" id="KW-1185">Reference proteome</keyword>
<protein>
    <submittedName>
        <fullName evidence="3">Isochorismatase family protein</fullName>
    </submittedName>
</protein>
<dbReference type="InterPro" id="IPR000868">
    <property type="entry name" value="Isochorismatase-like_dom"/>
</dbReference>
<dbReference type="EMBL" id="JAEQND010000003">
    <property type="protein sequence ID" value="MBL0424557.1"/>
    <property type="molecule type" value="Genomic_DNA"/>
</dbReference>
<evidence type="ECO:0000313" key="3">
    <source>
        <dbReference type="EMBL" id="MBL0424557.1"/>
    </source>
</evidence>
<proteinExistence type="predicted"/>
<organism evidence="3 4">
    <name type="scientific">Ramlibacter alkalitolerans</name>
    <dbReference type="NCBI Taxonomy" id="2039631"/>
    <lineage>
        <taxon>Bacteria</taxon>
        <taxon>Pseudomonadati</taxon>
        <taxon>Pseudomonadota</taxon>
        <taxon>Betaproteobacteria</taxon>
        <taxon>Burkholderiales</taxon>
        <taxon>Comamonadaceae</taxon>
        <taxon>Ramlibacter</taxon>
    </lineage>
</organism>
<dbReference type="Gene3D" id="3.40.50.850">
    <property type="entry name" value="Isochorismatase-like"/>
    <property type="match status" value="1"/>
</dbReference>
<dbReference type="InterPro" id="IPR050272">
    <property type="entry name" value="Isochorismatase-like_hydrls"/>
</dbReference>
<comment type="caution">
    <text evidence="3">The sequence shown here is derived from an EMBL/GenBank/DDBJ whole genome shotgun (WGS) entry which is preliminary data.</text>
</comment>
<dbReference type="Pfam" id="PF00857">
    <property type="entry name" value="Isochorismatase"/>
    <property type="match status" value="1"/>
</dbReference>
<evidence type="ECO:0000259" key="2">
    <source>
        <dbReference type="Pfam" id="PF00857"/>
    </source>
</evidence>
<evidence type="ECO:0000313" key="4">
    <source>
        <dbReference type="Proteomes" id="UP000622707"/>
    </source>
</evidence>
<dbReference type="RefSeq" id="WP_201687809.1">
    <property type="nucleotide sequence ID" value="NZ_JAEQND010000003.1"/>
</dbReference>
<dbReference type="SUPFAM" id="SSF52499">
    <property type="entry name" value="Isochorismatase-like hydrolases"/>
    <property type="match status" value="1"/>
</dbReference>
<keyword evidence="1" id="KW-0378">Hydrolase</keyword>
<dbReference type="InterPro" id="IPR036380">
    <property type="entry name" value="Isochorismatase-like_sf"/>
</dbReference>
<accession>A0ABS1JK04</accession>
<name>A0ABS1JK04_9BURK</name>
<dbReference type="PANTHER" id="PTHR43540:SF1">
    <property type="entry name" value="ISOCHORISMATASE HYDROLASE"/>
    <property type="match status" value="1"/>
</dbReference>
<feature type="domain" description="Isochorismatase-like" evidence="2">
    <location>
        <begin position="31"/>
        <end position="203"/>
    </location>
</feature>
<dbReference type="Proteomes" id="UP000622707">
    <property type="component" value="Unassembled WGS sequence"/>
</dbReference>
<dbReference type="PANTHER" id="PTHR43540">
    <property type="entry name" value="PEROXYUREIDOACRYLATE/UREIDOACRYLATE AMIDOHYDROLASE-RELATED"/>
    <property type="match status" value="1"/>
</dbReference>
<reference evidence="3 4" key="1">
    <citation type="journal article" date="2017" name="Int. J. Syst. Evol. Microbiol.">
        <title>Ramlibacter alkalitolerans sp. nov., alkali-tolerant bacterium isolated from soil of ginseng.</title>
        <authorList>
            <person name="Lee D.H."/>
            <person name="Cha C.J."/>
        </authorList>
    </citation>
    <scope>NUCLEOTIDE SEQUENCE [LARGE SCALE GENOMIC DNA]</scope>
    <source>
        <strain evidence="3 4">KACC 19305</strain>
    </source>
</reference>
<gene>
    <name evidence="3" type="ORF">JI746_05485</name>
</gene>
<evidence type="ECO:0000256" key="1">
    <source>
        <dbReference type="ARBA" id="ARBA00022801"/>
    </source>
</evidence>